<sequence length="156" mass="17924">MVQRLLKLCEEVKETMQRMTEEESGHEAARQVRKLEDNLLTDGELQIARELITILEPMHHFTNLVGSVKFPAISKVYPLIWDMLHGQGINPNLITEAGQGVRRVLMEQIRRRWPMDRISDEALIATFLNSAARHHALLQTPQERNGLNDLLTTHAQ</sequence>
<dbReference type="EMBL" id="JAAAHY010003391">
    <property type="protein sequence ID" value="KAF9942509.1"/>
    <property type="molecule type" value="Genomic_DNA"/>
</dbReference>
<dbReference type="OrthoDB" id="2447077at2759"/>
<accession>A0A9P6IP18</accession>
<dbReference type="Proteomes" id="UP000738359">
    <property type="component" value="Unassembled WGS sequence"/>
</dbReference>
<feature type="non-terminal residue" evidence="1">
    <location>
        <position position="156"/>
    </location>
</feature>
<gene>
    <name evidence="1" type="ORF">BGZ70_006138</name>
</gene>
<name>A0A9P6IP18_MORAP</name>
<proteinExistence type="predicted"/>
<dbReference type="AlphaFoldDB" id="A0A9P6IP18"/>
<organism evidence="1 2">
    <name type="scientific">Mortierella alpina</name>
    <name type="common">Oleaginous fungus</name>
    <name type="synonym">Mortierella renispora</name>
    <dbReference type="NCBI Taxonomy" id="64518"/>
    <lineage>
        <taxon>Eukaryota</taxon>
        <taxon>Fungi</taxon>
        <taxon>Fungi incertae sedis</taxon>
        <taxon>Mucoromycota</taxon>
        <taxon>Mortierellomycotina</taxon>
        <taxon>Mortierellomycetes</taxon>
        <taxon>Mortierellales</taxon>
        <taxon>Mortierellaceae</taxon>
        <taxon>Mortierella</taxon>
    </lineage>
</organism>
<evidence type="ECO:0000313" key="1">
    <source>
        <dbReference type="EMBL" id="KAF9942509.1"/>
    </source>
</evidence>
<comment type="caution">
    <text evidence="1">The sequence shown here is derived from an EMBL/GenBank/DDBJ whole genome shotgun (WGS) entry which is preliminary data.</text>
</comment>
<keyword evidence="2" id="KW-1185">Reference proteome</keyword>
<protein>
    <submittedName>
        <fullName evidence="1">Uncharacterized protein</fullName>
    </submittedName>
</protein>
<evidence type="ECO:0000313" key="2">
    <source>
        <dbReference type="Proteomes" id="UP000738359"/>
    </source>
</evidence>
<reference evidence="1" key="1">
    <citation type="journal article" date="2020" name="Fungal Divers.">
        <title>Resolving the Mortierellaceae phylogeny through synthesis of multi-gene phylogenetics and phylogenomics.</title>
        <authorList>
            <person name="Vandepol N."/>
            <person name="Liber J."/>
            <person name="Desiro A."/>
            <person name="Na H."/>
            <person name="Kennedy M."/>
            <person name="Barry K."/>
            <person name="Grigoriev I.V."/>
            <person name="Miller A.N."/>
            <person name="O'Donnell K."/>
            <person name="Stajich J.E."/>
            <person name="Bonito G."/>
        </authorList>
    </citation>
    <scope>NUCLEOTIDE SEQUENCE</scope>
    <source>
        <strain evidence="1">CK1249</strain>
    </source>
</reference>